<feature type="compositionally biased region" description="Basic and acidic residues" evidence="1">
    <location>
        <begin position="165"/>
        <end position="178"/>
    </location>
</feature>
<proteinExistence type="predicted"/>
<dbReference type="Proteomes" id="UP000031036">
    <property type="component" value="Unassembled WGS sequence"/>
</dbReference>
<sequence length="295" mass="33008">MLSGIIRYAYLIVVFTSPFALFFCLKWKKLASKLRIPSDQHIGISPQSNVNMQDTSSTVVSKQKRNSQQVNVVHSNSTRIMKAMTASRAHNDGSPSAAEASTQEVSAAAPYGSAVPQQRLIVATQRTTDVHDLPLTLQIAHKTSPPPKERGHPRKRSSTENNDDVNTKKVTAEMEMKSKPKQNAYVNDEITQATQEISSAPKPSKYADKENDMKKERPQMRAVSDRKLSQTQTEQSNSEKHEPSSCETTQSTSRDISLMGDHESAFDADDWENWKYLDTLDDVKSIEKEETPSPR</sequence>
<dbReference type="EMBL" id="JPKZ01002490">
    <property type="protein sequence ID" value="KHN76457.1"/>
    <property type="molecule type" value="Genomic_DNA"/>
</dbReference>
<keyword evidence="2" id="KW-0812">Transmembrane</keyword>
<keyword evidence="2" id="KW-1133">Transmembrane helix</keyword>
<feature type="compositionally biased region" description="Polar residues" evidence="1">
    <location>
        <begin position="45"/>
        <end position="68"/>
    </location>
</feature>
<accession>A0A0B2V4S4</accession>
<feature type="compositionally biased region" description="Basic and acidic residues" evidence="1">
    <location>
        <begin position="205"/>
        <end position="228"/>
    </location>
</feature>
<name>A0A0B2V4S4_TOXCA</name>
<evidence type="ECO:0000256" key="1">
    <source>
        <dbReference type="SAM" id="MobiDB-lite"/>
    </source>
</evidence>
<dbReference type="AlphaFoldDB" id="A0A0B2V4S4"/>
<feature type="region of interest" description="Disordered" evidence="1">
    <location>
        <begin position="42"/>
        <end position="68"/>
    </location>
</feature>
<evidence type="ECO:0000313" key="4">
    <source>
        <dbReference type="Proteomes" id="UP000031036"/>
    </source>
</evidence>
<feature type="compositionally biased region" description="Polar residues" evidence="1">
    <location>
        <begin position="189"/>
        <end position="198"/>
    </location>
</feature>
<gene>
    <name evidence="3" type="ORF">Tcan_10990</name>
</gene>
<protein>
    <submittedName>
        <fullName evidence="3">Uncharacterized protein</fullName>
    </submittedName>
</protein>
<feature type="region of interest" description="Disordered" evidence="1">
    <location>
        <begin position="132"/>
        <end position="270"/>
    </location>
</feature>
<comment type="caution">
    <text evidence="3">The sequence shown here is derived from an EMBL/GenBank/DDBJ whole genome shotgun (WGS) entry which is preliminary data.</text>
</comment>
<reference evidence="3 4" key="1">
    <citation type="submission" date="2014-11" db="EMBL/GenBank/DDBJ databases">
        <title>Genetic blueprint of the zoonotic pathogen Toxocara canis.</title>
        <authorList>
            <person name="Zhu X.-Q."/>
            <person name="Korhonen P.K."/>
            <person name="Cai H."/>
            <person name="Young N.D."/>
            <person name="Nejsum P."/>
            <person name="von Samson-Himmelstjerna G."/>
            <person name="Boag P.R."/>
            <person name="Tan P."/>
            <person name="Li Q."/>
            <person name="Min J."/>
            <person name="Yang Y."/>
            <person name="Wang X."/>
            <person name="Fang X."/>
            <person name="Hall R.S."/>
            <person name="Hofmann A."/>
            <person name="Sternberg P.W."/>
            <person name="Jex A.R."/>
            <person name="Gasser R.B."/>
        </authorList>
    </citation>
    <scope>NUCLEOTIDE SEQUENCE [LARGE SCALE GENOMIC DNA]</scope>
    <source>
        <strain evidence="3">PN_DK_2014</strain>
    </source>
</reference>
<evidence type="ECO:0000256" key="2">
    <source>
        <dbReference type="SAM" id="Phobius"/>
    </source>
</evidence>
<feature type="region of interest" description="Disordered" evidence="1">
    <location>
        <begin position="87"/>
        <end position="111"/>
    </location>
</feature>
<feature type="transmembrane region" description="Helical" evidence="2">
    <location>
        <begin position="6"/>
        <end position="25"/>
    </location>
</feature>
<keyword evidence="4" id="KW-1185">Reference proteome</keyword>
<evidence type="ECO:0000313" key="3">
    <source>
        <dbReference type="EMBL" id="KHN76457.1"/>
    </source>
</evidence>
<feature type="compositionally biased region" description="Polar residues" evidence="1">
    <location>
        <begin position="245"/>
        <end position="255"/>
    </location>
</feature>
<keyword evidence="2" id="KW-0472">Membrane</keyword>
<organism evidence="3 4">
    <name type="scientific">Toxocara canis</name>
    <name type="common">Canine roundworm</name>
    <dbReference type="NCBI Taxonomy" id="6265"/>
    <lineage>
        <taxon>Eukaryota</taxon>
        <taxon>Metazoa</taxon>
        <taxon>Ecdysozoa</taxon>
        <taxon>Nematoda</taxon>
        <taxon>Chromadorea</taxon>
        <taxon>Rhabditida</taxon>
        <taxon>Spirurina</taxon>
        <taxon>Ascaridomorpha</taxon>
        <taxon>Ascaridoidea</taxon>
        <taxon>Toxocaridae</taxon>
        <taxon>Toxocara</taxon>
    </lineage>
</organism>